<feature type="region of interest" description="Disordered" evidence="1">
    <location>
        <begin position="144"/>
        <end position="163"/>
    </location>
</feature>
<feature type="region of interest" description="Disordered" evidence="1">
    <location>
        <begin position="48"/>
        <end position="71"/>
    </location>
</feature>
<accession>A0A941E9L8</accession>
<evidence type="ECO:0000256" key="2">
    <source>
        <dbReference type="SAM" id="Phobius"/>
    </source>
</evidence>
<feature type="compositionally biased region" description="Polar residues" evidence="1">
    <location>
        <begin position="53"/>
        <end position="65"/>
    </location>
</feature>
<gene>
    <name evidence="4" type="ORF">KDK95_08670</name>
</gene>
<keyword evidence="2" id="KW-0812">Transmembrane</keyword>
<comment type="caution">
    <text evidence="4">The sequence shown here is derived from an EMBL/GenBank/DDBJ whole genome shotgun (WGS) entry which is preliminary data.</text>
</comment>
<protein>
    <recommendedName>
        <fullName evidence="3">DUF5666 domain-containing protein</fullName>
    </recommendedName>
</protein>
<dbReference type="EMBL" id="JAGSOH010000016">
    <property type="protein sequence ID" value="MBR7826372.1"/>
    <property type="molecule type" value="Genomic_DNA"/>
</dbReference>
<sequence length="163" mass="15461">MANKRTAGYGGYQPPKSNAPLMAVAVVAVAAAIGLLIVLVFANSPSSASAASDPTNGNPAPTQTYAGGGSGGGTLAALPPLSGNGGGLMYMLNGKVAAISSTSITLAGNGPSVTAAINSSTQVSGDISSVSGIKVGDQVTAQVSGQSSSSLVATAIQDPGTGP</sequence>
<evidence type="ECO:0000313" key="5">
    <source>
        <dbReference type="Proteomes" id="UP000676325"/>
    </source>
</evidence>
<organism evidence="4 5">
    <name type="scientific">Actinospica acidithermotolerans</name>
    <dbReference type="NCBI Taxonomy" id="2828514"/>
    <lineage>
        <taxon>Bacteria</taxon>
        <taxon>Bacillati</taxon>
        <taxon>Actinomycetota</taxon>
        <taxon>Actinomycetes</taxon>
        <taxon>Catenulisporales</taxon>
        <taxon>Actinospicaceae</taxon>
        <taxon>Actinospica</taxon>
    </lineage>
</organism>
<dbReference type="InterPro" id="IPR043724">
    <property type="entry name" value="DUF5666"/>
</dbReference>
<feature type="domain" description="DUF5666" evidence="3">
    <location>
        <begin position="94"/>
        <end position="156"/>
    </location>
</feature>
<evidence type="ECO:0000313" key="4">
    <source>
        <dbReference type="EMBL" id="MBR7826372.1"/>
    </source>
</evidence>
<dbReference type="Pfam" id="PF18914">
    <property type="entry name" value="DUF5666"/>
    <property type="match status" value="1"/>
</dbReference>
<keyword evidence="5" id="KW-1185">Reference proteome</keyword>
<proteinExistence type="predicted"/>
<evidence type="ECO:0000259" key="3">
    <source>
        <dbReference type="Pfam" id="PF18914"/>
    </source>
</evidence>
<keyword evidence="2" id="KW-0472">Membrane</keyword>
<keyword evidence="2" id="KW-1133">Transmembrane helix</keyword>
<name>A0A941E9L8_9ACTN</name>
<dbReference type="RefSeq" id="WP_212517521.1">
    <property type="nucleotide sequence ID" value="NZ_JAGSOH010000016.1"/>
</dbReference>
<dbReference type="AlphaFoldDB" id="A0A941E9L8"/>
<reference evidence="4" key="1">
    <citation type="submission" date="2021-04" db="EMBL/GenBank/DDBJ databases">
        <title>Genome based classification of Actinospica acidithermotolerans sp. nov., an actinobacterium isolated from an Indonesian hot spring.</title>
        <authorList>
            <person name="Kusuma A.B."/>
            <person name="Putra K.E."/>
            <person name="Nafisah S."/>
            <person name="Loh J."/>
            <person name="Nouioui I."/>
            <person name="Goodfellow M."/>
        </authorList>
    </citation>
    <scope>NUCLEOTIDE SEQUENCE</scope>
    <source>
        <strain evidence="4">MGRD01-02</strain>
    </source>
</reference>
<dbReference type="Proteomes" id="UP000676325">
    <property type="component" value="Unassembled WGS sequence"/>
</dbReference>
<feature type="transmembrane region" description="Helical" evidence="2">
    <location>
        <begin position="21"/>
        <end position="42"/>
    </location>
</feature>
<evidence type="ECO:0000256" key="1">
    <source>
        <dbReference type="SAM" id="MobiDB-lite"/>
    </source>
</evidence>